<evidence type="ECO:0000313" key="4">
    <source>
        <dbReference type="Proteomes" id="UP001595952"/>
    </source>
</evidence>
<feature type="chain" id="PRO_5045298463" evidence="2">
    <location>
        <begin position="19"/>
        <end position="181"/>
    </location>
</feature>
<organism evidence="3 4">
    <name type="scientific">Deinococcus hohokamensis</name>
    <dbReference type="NCBI Taxonomy" id="309883"/>
    <lineage>
        <taxon>Bacteria</taxon>
        <taxon>Thermotogati</taxon>
        <taxon>Deinococcota</taxon>
        <taxon>Deinococci</taxon>
        <taxon>Deinococcales</taxon>
        <taxon>Deinococcaceae</taxon>
        <taxon>Deinococcus</taxon>
    </lineage>
</organism>
<feature type="signal peptide" evidence="2">
    <location>
        <begin position="1"/>
        <end position="18"/>
    </location>
</feature>
<feature type="region of interest" description="Disordered" evidence="1">
    <location>
        <begin position="20"/>
        <end position="40"/>
    </location>
</feature>
<proteinExistence type="predicted"/>
<name>A0ABV9I9U7_9DEIO</name>
<sequence>MTRILLLSLLLVGGPGVAAQMTGPAQTSSPPAAPASQAPAQNLAPAPVAAYTFDILDANRQPVGTFDAAGQLRVSGALSIGTLLRISRPGASRLFQLAQPVTAATRLGEVQLVYGSGTVTLAALLSGSAPTAENARPTISPQQLNSILGLSTSLGSVSVGMGTSASLMGLPVALPLILPLF</sequence>
<accession>A0ABV9I9U7</accession>
<protein>
    <submittedName>
        <fullName evidence="3">Uncharacterized protein</fullName>
    </submittedName>
</protein>
<gene>
    <name evidence="3" type="ORF">ACFO0D_12150</name>
</gene>
<dbReference type="Proteomes" id="UP001595952">
    <property type="component" value="Unassembled WGS sequence"/>
</dbReference>
<evidence type="ECO:0000256" key="1">
    <source>
        <dbReference type="SAM" id="MobiDB-lite"/>
    </source>
</evidence>
<reference evidence="4" key="1">
    <citation type="journal article" date="2019" name="Int. J. Syst. Evol. Microbiol.">
        <title>The Global Catalogue of Microorganisms (GCM) 10K type strain sequencing project: providing services to taxonomists for standard genome sequencing and annotation.</title>
        <authorList>
            <consortium name="The Broad Institute Genomics Platform"/>
            <consortium name="The Broad Institute Genome Sequencing Center for Infectious Disease"/>
            <person name="Wu L."/>
            <person name="Ma J."/>
        </authorList>
    </citation>
    <scope>NUCLEOTIDE SEQUENCE [LARGE SCALE GENOMIC DNA]</scope>
    <source>
        <strain evidence="4">CCUG 55995</strain>
    </source>
</reference>
<keyword evidence="4" id="KW-1185">Reference proteome</keyword>
<dbReference type="EMBL" id="JBHSEI010000008">
    <property type="protein sequence ID" value="MFC4639090.1"/>
    <property type="molecule type" value="Genomic_DNA"/>
</dbReference>
<feature type="compositionally biased region" description="Low complexity" evidence="1">
    <location>
        <begin position="24"/>
        <end position="40"/>
    </location>
</feature>
<comment type="caution">
    <text evidence="3">The sequence shown here is derived from an EMBL/GenBank/DDBJ whole genome shotgun (WGS) entry which is preliminary data.</text>
</comment>
<evidence type="ECO:0000256" key="2">
    <source>
        <dbReference type="SAM" id="SignalP"/>
    </source>
</evidence>
<dbReference type="RefSeq" id="WP_380062088.1">
    <property type="nucleotide sequence ID" value="NZ_JBHSEI010000008.1"/>
</dbReference>
<evidence type="ECO:0000313" key="3">
    <source>
        <dbReference type="EMBL" id="MFC4639090.1"/>
    </source>
</evidence>
<keyword evidence="2" id="KW-0732">Signal</keyword>